<protein>
    <submittedName>
        <fullName evidence="6">Upstream activation factor subunit UAF30</fullName>
    </submittedName>
</protein>
<feature type="DNA-binding region" description="HMG box" evidence="3">
    <location>
        <begin position="19"/>
        <end position="87"/>
    </location>
</feature>
<dbReference type="GO" id="GO:0003677">
    <property type="term" value="F:DNA binding"/>
    <property type="evidence" value="ECO:0007669"/>
    <property type="project" value="UniProtKB-UniRule"/>
</dbReference>
<dbReference type="Pfam" id="PF00505">
    <property type="entry name" value="HMG_box"/>
    <property type="match status" value="1"/>
</dbReference>
<proteinExistence type="predicted"/>
<dbReference type="PANTHER" id="PTHR48112">
    <property type="entry name" value="HIGH MOBILITY GROUP PROTEIN DSP1"/>
    <property type="match status" value="1"/>
</dbReference>
<dbReference type="InterPro" id="IPR036910">
    <property type="entry name" value="HMG_box_dom_sf"/>
</dbReference>
<dbReference type="SMART" id="SM00398">
    <property type="entry name" value="HMG"/>
    <property type="match status" value="1"/>
</dbReference>
<dbReference type="GO" id="GO:0005634">
    <property type="term" value="C:nucleus"/>
    <property type="evidence" value="ECO:0007669"/>
    <property type="project" value="UniProtKB-UniRule"/>
</dbReference>
<gene>
    <name evidence="6" type="primary">UAF30</name>
    <name evidence="6" type="ORF">TSPGSL018_18743</name>
</gene>
<dbReference type="EMBL" id="GBEZ01008555">
    <property type="protein sequence ID" value="JAC76991.1"/>
    <property type="molecule type" value="Transcribed_RNA"/>
</dbReference>
<sequence length="88" mass="10180">MPKEEGTKRKKAKKDPNAPKKPLGMYMMFCKERRSALSEEHPGLSIAELGKLLGEEWRALTDKDKEHYRSLADADKARYEKEIAKYNP</sequence>
<evidence type="ECO:0000256" key="4">
    <source>
        <dbReference type="SAM" id="MobiDB-lite"/>
    </source>
</evidence>
<evidence type="ECO:0000256" key="2">
    <source>
        <dbReference type="ARBA" id="ARBA00023242"/>
    </source>
</evidence>
<keyword evidence="1 3" id="KW-0238">DNA-binding</keyword>
<reference evidence="6" key="1">
    <citation type="submission" date="2014-05" db="EMBL/GenBank/DDBJ databases">
        <title>The transcriptome of the halophilic microalga Tetraselmis sp. GSL018 isolated from the Great Salt Lake, Utah.</title>
        <authorList>
            <person name="Jinkerson R.E."/>
            <person name="D'Adamo S."/>
            <person name="Posewitz M.C."/>
        </authorList>
    </citation>
    <scope>NUCLEOTIDE SEQUENCE</scope>
    <source>
        <strain evidence="6">GSL018</strain>
    </source>
</reference>
<dbReference type="AlphaFoldDB" id="A0A061S2H2"/>
<dbReference type="SUPFAM" id="SSF47095">
    <property type="entry name" value="HMG-box"/>
    <property type="match status" value="1"/>
</dbReference>
<keyword evidence="2 3" id="KW-0539">Nucleus</keyword>
<feature type="domain" description="HMG box" evidence="5">
    <location>
        <begin position="19"/>
        <end position="87"/>
    </location>
</feature>
<dbReference type="FunFam" id="1.10.30.10:FF:000016">
    <property type="entry name" value="FACT complex subunit SSRP1"/>
    <property type="match status" value="1"/>
</dbReference>
<evidence type="ECO:0000256" key="1">
    <source>
        <dbReference type="ARBA" id="ARBA00023125"/>
    </source>
</evidence>
<dbReference type="InterPro" id="IPR009071">
    <property type="entry name" value="HMG_box_dom"/>
</dbReference>
<evidence type="ECO:0000313" key="6">
    <source>
        <dbReference type="EMBL" id="JAC76991.1"/>
    </source>
</evidence>
<evidence type="ECO:0000256" key="3">
    <source>
        <dbReference type="PROSITE-ProRule" id="PRU00267"/>
    </source>
</evidence>
<evidence type="ECO:0000259" key="5">
    <source>
        <dbReference type="PROSITE" id="PS50118"/>
    </source>
</evidence>
<dbReference type="InterPro" id="IPR050342">
    <property type="entry name" value="HMGB"/>
</dbReference>
<accession>A0A061S2H2</accession>
<organism evidence="6">
    <name type="scientific">Tetraselmis sp. GSL018</name>
    <dbReference type="NCBI Taxonomy" id="582737"/>
    <lineage>
        <taxon>Eukaryota</taxon>
        <taxon>Viridiplantae</taxon>
        <taxon>Chlorophyta</taxon>
        <taxon>core chlorophytes</taxon>
        <taxon>Chlorodendrophyceae</taxon>
        <taxon>Chlorodendrales</taxon>
        <taxon>Chlorodendraceae</taxon>
        <taxon>Tetraselmis</taxon>
    </lineage>
</organism>
<dbReference type="PROSITE" id="PS50118">
    <property type="entry name" value="HMG_BOX_2"/>
    <property type="match status" value="1"/>
</dbReference>
<feature type="region of interest" description="Disordered" evidence="4">
    <location>
        <begin position="1"/>
        <end position="24"/>
    </location>
</feature>
<dbReference type="Gene3D" id="1.10.30.10">
    <property type="entry name" value="High mobility group box domain"/>
    <property type="match status" value="1"/>
</dbReference>
<name>A0A061S2H2_9CHLO</name>